<name>A0ABT7E1L3_9NEIS</name>
<keyword evidence="10" id="KW-1185">Reference proteome</keyword>
<evidence type="ECO:0000259" key="7">
    <source>
        <dbReference type="Pfam" id="PF02272"/>
    </source>
</evidence>
<dbReference type="Pfam" id="PF02272">
    <property type="entry name" value="DHHA1"/>
    <property type="match status" value="1"/>
</dbReference>
<evidence type="ECO:0000256" key="1">
    <source>
        <dbReference type="ARBA" id="ARBA00005915"/>
    </source>
</evidence>
<evidence type="ECO:0000256" key="3">
    <source>
        <dbReference type="ARBA" id="ARBA00022722"/>
    </source>
</evidence>
<organism evidence="9 10">
    <name type="scientific">Parachitinimonas caeni</name>
    <dbReference type="NCBI Taxonomy" id="3031301"/>
    <lineage>
        <taxon>Bacteria</taxon>
        <taxon>Pseudomonadati</taxon>
        <taxon>Pseudomonadota</taxon>
        <taxon>Betaproteobacteria</taxon>
        <taxon>Neisseriales</taxon>
        <taxon>Chitinibacteraceae</taxon>
        <taxon>Parachitinimonas</taxon>
    </lineage>
</organism>
<dbReference type="GO" id="GO:0004527">
    <property type="term" value="F:exonuclease activity"/>
    <property type="evidence" value="ECO:0007669"/>
    <property type="project" value="UniProtKB-KW"/>
</dbReference>
<sequence>MQLRFRSFPEQAENALRAAGLSPIEARVYAARGIGDVGELDVELKRLLPYQQLLNAEKAAIRLADAIAGQERILIVADYDADGATACAVGLRGLRAMGAVVDFLVPNRFEYGYGLTPEIVDLAAKAAPRLIVTVDNGIASVAGVERARQLGIEVLVTDHHLPGDALPAALIVNPNQPGCPFPSKALAGVGVMFYVLLALRAELRNRQAFTGQTEPNLASLLDLVALGTVADVARLDANNRILVQQGLRRMRAGKACMGILSLFRAAGRDHRRASAFDLGFTLGPRLNAAGRLDDMTLGIVCLSHDDPDVTDAAAQRLDLFNRERRVIEAHIQEAAQAVLEAIKVDDRYSLCLYDPTWHQGVVGIVASRLKDRHHRPAMVFAKGGDDEIKGSGRSTAGLHLRDALDLVAKQHPGLLRKFGGHAAAAGVTLAEADLPRFAEAFEAVCRDCMGKEDLDRLVETDGELAPEDISLPLAECFDAQVWGQGFPQPLFVGEFRVVQQRVVGEKHLKLKLAAHDGRMFEAMRFQHAEPLPAQIHAVYRLSVNEYNGSRLLQLLIEHCL</sequence>
<accession>A0ABT7E1L3</accession>
<evidence type="ECO:0000259" key="6">
    <source>
        <dbReference type="Pfam" id="PF01368"/>
    </source>
</evidence>
<feature type="domain" description="RecJ OB" evidence="8">
    <location>
        <begin position="460"/>
        <end position="558"/>
    </location>
</feature>
<keyword evidence="5 9" id="KW-0269">Exonuclease</keyword>
<protein>
    <recommendedName>
        <fullName evidence="2">Single-stranded-DNA-specific exonuclease RecJ</fullName>
    </recommendedName>
</protein>
<dbReference type="PANTHER" id="PTHR30255:SF2">
    <property type="entry name" value="SINGLE-STRANDED-DNA-SPECIFIC EXONUCLEASE RECJ"/>
    <property type="match status" value="1"/>
</dbReference>
<dbReference type="InterPro" id="IPR051673">
    <property type="entry name" value="SSDNA_exonuclease_RecJ"/>
</dbReference>
<keyword evidence="4" id="KW-0378">Hydrolase</keyword>
<dbReference type="InterPro" id="IPR041122">
    <property type="entry name" value="RecJ_OB"/>
</dbReference>
<proteinExistence type="inferred from homology"/>
<dbReference type="Gene3D" id="3.90.1640.30">
    <property type="match status" value="1"/>
</dbReference>
<evidence type="ECO:0000313" key="10">
    <source>
        <dbReference type="Proteomes" id="UP001172778"/>
    </source>
</evidence>
<feature type="domain" description="DDH" evidence="6">
    <location>
        <begin position="72"/>
        <end position="228"/>
    </location>
</feature>
<evidence type="ECO:0000313" key="9">
    <source>
        <dbReference type="EMBL" id="MDK2126202.1"/>
    </source>
</evidence>
<comment type="caution">
    <text evidence="9">The sequence shown here is derived from an EMBL/GenBank/DDBJ whole genome shotgun (WGS) entry which is preliminary data.</text>
</comment>
<dbReference type="EMBL" id="JARRAF010000033">
    <property type="protein sequence ID" value="MDK2126202.1"/>
    <property type="molecule type" value="Genomic_DNA"/>
</dbReference>
<dbReference type="RefSeq" id="WP_284102521.1">
    <property type="nucleotide sequence ID" value="NZ_JARRAF010000033.1"/>
</dbReference>
<reference evidence="9" key="1">
    <citation type="submission" date="2023-03" db="EMBL/GenBank/DDBJ databases">
        <title>Chitinimonas shenzhenensis gen. nov., sp. nov., a novel member of family Burkholderiaceae isolated from activated sludge collected in Shen Zhen, China.</title>
        <authorList>
            <person name="Wang X."/>
        </authorList>
    </citation>
    <scope>NUCLEOTIDE SEQUENCE</scope>
    <source>
        <strain evidence="9">DQS-5</strain>
    </source>
</reference>
<dbReference type="PANTHER" id="PTHR30255">
    <property type="entry name" value="SINGLE-STRANDED-DNA-SPECIFIC EXONUCLEASE RECJ"/>
    <property type="match status" value="1"/>
</dbReference>
<dbReference type="NCBIfam" id="TIGR00644">
    <property type="entry name" value="recJ"/>
    <property type="match status" value="1"/>
</dbReference>
<keyword evidence="3" id="KW-0540">Nuclease</keyword>
<dbReference type="InterPro" id="IPR038763">
    <property type="entry name" value="DHH_sf"/>
</dbReference>
<dbReference type="Proteomes" id="UP001172778">
    <property type="component" value="Unassembled WGS sequence"/>
</dbReference>
<evidence type="ECO:0000259" key="8">
    <source>
        <dbReference type="Pfam" id="PF17768"/>
    </source>
</evidence>
<gene>
    <name evidence="9" type="primary">recJ</name>
    <name evidence="9" type="ORF">PZA18_19335</name>
</gene>
<dbReference type="SUPFAM" id="SSF64182">
    <property type="entry name" value="DHH phosphoesterases"/>
    <property type="match status" value="1"/>
</dbReference>
<dbReference type="InterPro" id="IPR003156">
    <property type="entry name" value="DHHA1_dom"/>
</dbReference>
<feature type="domain" description="DHHA1" evidence="7">
    <location>
        <begin position="353"/>
        <end position="446"/>
    </location>
</feature>
<evidence type="ECO:0000256" key="4">
    <source>
        <dbReference type="ARBA" id="ARBA00022801"/>
    </source>
</evidence>
<comment type="similarity">
    <text evidence="1">Belongs to the RecJ family.</text>
</comment>
<dbReference type="Pfam" id="PF01368">
    <property type="entry name" value="DHH"/>
    <property type="match status" value="1"/>
</dbReference>
<dbReference type="InterPro" id="IPR004610">
    <property type="entry name" value="RecJ"/>
</dbReference>
<dbReference type="InterPro" id="IPR001667">
    <property type="entry name" value="DDH_dom"/>
</dbReference>
<dbReference type="Gene3D" id="3.10.310.30">
    <property type="match status" value="1"/>
</dbReference>
<evidence type="ECO:0000256" key="2">
    <source>
        <dbReference type="ARBA" id="ARBA00019841"/>
    </source>
</evidence>
<evidence type="ECO:0000256" key="5">
    <source>
        <dbReference type="ARBA" id="ARBA00022839"/>
    </source>
</evidence>
<dbReference type="Pfam" id="PF17768">
    <property type="entry name" value="RecJ_OB"/>
    <property type="match status" value="1"/>
</dbReference>